<evidence type="ECO:0000256" key="2">
    <source>
        <dbReference type="ARBA" id="ARBA00022516"/>
    </source>
</evidence>
<dbReference type="PANTHER" id="PTHR14269:SF60">
    <property type="entry name" value="CARDIOLIPIN SYNTHASE (CMP-FORMING)"/>
    <property type="match status" value="1"/>
</dbReference>
<protein>
    <recommendedName>
        <fullName evidence="10">cardiolipin synthase (CMP-forming)</fullName>
        <ecNumber evidence="10">2.7.8.41</ecNumber>
    </recommendedName>
</protein>
<dbReference type="InterPro" id="IPR043130">
    <property type="entry name" value="CDP-OH_PTrfase_TM_dom"/>
</dbReference>
<keyword evidence="5 12" id="KW-1133">Transmembrane helix</keyword>
<name>A0AA88XVE2_PINIB</name>
<feature type="transmembrane region" description="Helical" evidence="12">
    <location>
        <begin position="20"/>
        <end position="40"/>
    </location>
</feature>
<evidence type="ECO:0000256" key="9">
    <source>
        <dbReference type="ARBA" id="ARBA00023264"/>
    </source>
</evidence>
<keyword evidence="8" id="KW-0594">Phospholipid biosynthesis</keyword>
<evidence type="ECO:0000256" key="4">
    <source>
        <dbReference type="ARBA" id="ARBA00022692"/>
    </source>
</evidence>
<keyword evidence="14" id="KW-1185">Reference proteome</keyword>
<dbReference type="InterPro" id="IPR050324">
    <property type="entry name" value="CDP-alcohol_PTase-I"/>
</dbReference>
<feature type="transmembrane region" description="Helical" evidence="12">
    <location>
        <begin position="61"/>
        <end position="78"/>
    </location>
</feature>
<evidence type="ECO:0000256" key="7">
    <source>
        <dbReference type="ARBA" id="ARBA00023136"/>
    </source>
</evidence>
<keyword evidence="6" id="KW-0443">Lipid metabolism</keyword>
<evidence type="ECO:0000256" key="6">
    <source>
        <dbReference type="ARBA" id="ARBA00023098"/>
    </source>
</evidence>
<keyword evidence="9" id="KW-1208">Phospholipid metabolism</keyword>
<evidence type="ECO:0000313" key="13">
    <source>
        <dbReference type="EMBL" id="KAK3092542.1"/>
    </source>
</evidence>
<keyword evidence="7 12" id="KW-0472">Membrane</keyword>
<dbReference type="Proteomes" id="UP001186944">
    <property type="component" value="Unassembled WGS sequence"/>
</dbReference>
<sequence>MSRIVATPWLGYLVVHDQFSLALGVFVVAGFTDMLDGYIARNFKNQQTVCGSFLDPLADKFLVSVLTISLTVAGLIPVPLTSLIVFRDLLLVIVAFYIRYLSIPPPVSLTWRYIEIDVILIFVPCKVLIYMYNDLTLFI</sequence>
<dbReference type="PANTHER" id="PTHR14269">
    <property type="entry name" value="CDP-DIACYLGLYCEROL--GLYCEROL-3-PHOSPHATE 3-PHOSPHATIDYLTRANSFERASE-RELATED"/>
    <property type="match status" value="1"/>
</dbReference>
<evidence type="ECO:0000256" key="3">
    <source>
        <dbReference type="ARBA" id="ARBA00022679"/>
    </source>
</evidence>
<dbReference type="EC" id="2.7.8.41" evidence="10"/>
<proteinExistence type="predicted"/>
<dbReference type="EMBL" id="VSWD01000009">
    <property type="protein sequence ID" value="KAK3092542.1"/>
    <property type="molecule type" value="Genomic_DNA"/>
</dbReference>
<reference evidence="13" key="1">
    <citation type="submission" date="2019-08" db="EMBL/GenBank/DDBJ databases">
        <title>The improved chromosome-level genome for the pearl oyster Pinctada fucata martensii using PacBio sequencing and Hi-C.</title>
        <authorList>
            <person name="Zheng Z."/>
        </authorList>
    </citation>
    <scope>NUCLEOTIDE SEQUENCE</scope>
    <source>
        <strain evidence="13">ZZ-2019</strain>
        <tissue evidence="13">Adductor muscle</tissue>
    </source>
</reference>
<evidence type="ECO:0000256" key="11">
    <source>
        <dbReference type="ARBA" id="ARBA00047433"/>
    </source>
</evidence>
<dbReference type="InterPro" id="IPR000462">
    <property type="entry name" value="CDP-OH_P_trans"/>
</dbReference>
<dbReference type="Gene3D" id="1.20.120.1760">
    <property type="match status" value="1"/>
</dbReference>
<keyword evidence="3" id="KW-0808">Transferase</keyword>
<dbReference type="AlphaFoldDB" id="A0AA88XVE2"/>
<feature type="transmembrane region" description="Helical" evidence="12">
    <location>
        <begin position="84"/>
        <end position="101"/>
    </location>
</feature>
<evidence type="ECO:0000256" key="8">
    <source>
        <dbReference type="ARBA" id="ARBA00023209"/>
    </source>
</evidence>
<feature type="transmembrane region" description="Helical" evidence="12">
    <location>
        <begin position="113"/>
        <end position="132"/>
    </location>
</feature>
<evidence type="ECO:0000313" key="14">
    <source>
        <dbReference type="Proteomes" id="UP001186944"/>
    </source>
</evidence>
<comment type="caution">
    <text evidence="13">The sequence shown here is derived from an EMBL/GenBank/DDBJ whole genome shotgun (WGS) entry which is preliminary data.</text>
</comment>
<comment type="catalytic activity">
    <reaction evidence="11">
        <text>a CDP-1,2-diacyl-sn-glycerol + a 1,2-diacyl-sn-glycero-3-phospho-(1'-sn-glycerol) = a cardiolipin + CMP + H(+)</text>
        <dbReference type="Rhea" id="RHEA:32931"/>
        <dbReference type="ChEBI" id="CHEBI:15378"/>
        <dbReference type="ChEBI" id="CHEBI:58332"/>
        <dbReference type="ChEBI" id="CHEBI:60377"/>
        <dbReference type="ChEBI" id="CHEBI:62237"/>
        <dbReference type="ChEBI" id="CHEBI:64716"/>
        <dbReference type="EC" id="2.7.8.41"/>
    </reaction>
</comment>
<organism evidence="13 14">
    <name type="scientific">Pinctada imbricata</name>
    <name type="common">Atlantic pearl-oyster</name>
    <name type="synonym">Pinctada martensii</name>
    <dbReference type="NCBI Taxonomy" id="66713"/>
    <lineage>
        <taxon>Eukaryota</taxon>
        <taxon>Metazoa</taxon>
        <taxon>Spiralia</taxon>
        <taxon>Lophotrochozoa</taxon>
        <taxon>Mollusca</taxon>
        <taxon>Bivalvia</taxon>
        <taxon>Autobranchia</taxon>
        <taxon>Pteriomorphia</taxon>
        <taxon>Pterioida</taxon>
        <taxon>Pterioidea</taxon>
        <taxon>Pteriidae</taxon>
        <taxon>Pinctada</taxon>
    </lineage>
</organism>
<evidence type="ECO:0000256" key="1">
    <source>
        <dbReference type="ARBA" id="ARBA00004141"/>
    </source>
</evidence>
<accession>A0AA88XVE2</accession>
<dbReference type="GO" id="GO:0043337">
    <property type="term" value="F:cardiolipin synthase (CMP-forming)"/>
    <property type="evidence" value="ECO:0007669"/>
    <property type="project" value="UniProtKB-EC"/>
</dbReference>
<comment type="subcellular location">
    <subcellularLocation>
        <location evidence="1">Membrane</location>
        <topology evidence="1">Multi-pass membrane protein</topology>
    </subcellularLocation>
</comment>
<evidence type="ECO:0000256" key="10">
    <source>
        <dbReference type="ARBA" id="ARBA00039001"/>
    </source>
</evidence>
<keyword evidence="2" id="KW-0444">Lipid biosynthesis</keyword>
<dbReference type="GO" id="GO:0005739">
    <property type="term" value="C:mitochondrion"/>
    <property type="evidence" value="ECO:0007669"/>
    <property type="project" value="TreeGrafter"/>
</dbReference>
<evidence type="ECO:0000256" key="5">
    <source>
        <dbReference type="ARBA" id="ARBA00022989"/>
    </source>
</evidence>
<keyword evidence="4 12" id="KW-0812">Transmembrane</keyword>
<evidence type="ECO:0000256" key="12">
    <source>
        <dbReference type="SAM" id="Phobius"/>
    </source>
</evidence>
<dbReference type="GO" id="GO:0032049">
    <property type="term" value="P:cardiolipin biosynthetic process"/>
    <property type="evidence" value="ECO:0007669"/>
    <property type="project" value="TreeGrafter"/>
</dbReference>
<dbReference type="Pfam" id="PF01066">
    <property type="entry name" value="CDP-OH_P_transf"/>
    <property type="match status" value="1"/>
</dbReference>
<dbReference type="GO" id="GO:0016020">
    <property type="term" value="C:membrane"/>
    <property type="evidence" value="ECO:0007669"/>
    <property type="project" value="UniProtKB-SubCell"/>
</dbReference>
<gene>
    <name evidence="13" type="ORF">FSP39_004189</name>
</gene>